<reference evidence="1 2" key="1">
    <citation type="submission" date="2024-03" db="EMBL/GenBank/DDBJ databases">
        <title>The genome assembly and annotation of the cricket Gryllus longicercus Weissman &amp; Gray.</title>
        <authorList>
            <person name="Szrajer S."/>
            <person name="Gray D."/>
            <person name="Ylla G."/>
        </authorList>
    </citation>
    <scope>NUCLEOTIDE SEQUENCE [LARGE SCALE GENOMIC DNA]</scope>
    <source>
        <strain evidence="1">DAG 2021-001</strain>
        <tissue evidence="1">Whole body minus gut</tissue>
    </source>
</reference>
<comment type="caution">
    <text evidence="1">The sequence shown here is derived from an EMBL/GenBank/DDBJ whole genome shotgun (WGS) entry which is preliminary data.</text>
</comment>
<dbReference type="EMBL" id="JAZDUA010000206">
    <property type="protein sequence ID" value="KAK7864352.1"/>
    <property type="molecule type" value="Genomic_DNA"/>
</dbReference>
<gene>
    <name evidence="1" type="ORF">R5R35_009187</name>
</gene>
<evidence type="ECO:0000313" key="2">
    <source>
        <dbReference type="Proteomes" id="UP001378592"/>
    </source>
</evidence>
<dbReference type="Proteomes" id="UP001378592">
    <property type="component" value="Unassembled WGS sequence"/>
</dbReference>
<accession>A0AAN9VKM1</accession>
<organism evidence="1 2">
    <name type="scientific">Gryllus longicercus</name>
    <dbReference type="NCBI Taxonomy" id="2509291"/>
    <lineage>
        <taxon>Eukaryota</taxon>
        <taxon>Metazoa</taxon>
        <taxon>Ecdysozoa</taxon>
        <taxon>Arthropoda</taxon>
        <taxon>Hexapoda</taxon>
        <taxon>Insecta</taxon>
        <taxon>Pterygota</taxon>
        <taxon>Neoptera</taxon>
        <taxon>Polyneoptera</taxon>
        <taxon>Orthoptera</taxon>
        <taxon>Ensifera</taxon>
        <taxon>Gryllidea</taxon>
        <taxon>Grylloidea</taxon>
        <taxon>Gryllidae</taxon>
        <taxon>Gryllinae</taxon>
        <taxon>Gryllus</taxon>
    </lineage>
</organism>
<proteinExistence type="predicted"/>
<name>A0AAN9VKM1_9ORTH</name>
<evidence type="ECO:0000313" key="1">
    <source>
        <dbReference type="EMBL" id="KAK7864352.1"/>
    </source>
</evidence>
<sequence length="118" mass="13183">MKEQNDERKALQEVQVLLSSLPKSSLRKNICLLTENNSQASRCSIQSSHEDGSHCPFWKGGKSRSGRDAGDVRSKSIVISTEFCTYCSLMVMVLKALCCMSAKNFSLELKCTTIIFIR</sequence>
<protein>
    <submittedName>
        <fullName evidence="1">Uncharacterized protein</fullName>
    </submittedName>
</protein>
<dbReference type="AlphaFoldDB" id="A0AAN9VKM1"/>
<keyword evidence="2" id="KW-1185">Reference proteome</keyword>